<feature type="compositionally biased region" description="Gly residues" evidence="1">
    <location>
        <begin position="159"/>
        <end position="168"/>
    </location>
</feature>
<dbReference type="GO" id="GO:0005615">
    <property type="term" value="C:extracellular space"/>
    <property type="evidence" value="ECO:0007669"/>
    <property type="project" value="TreeGrafter"/>
</dbReference>
<dbReference type="GO" id="GO:0031012">
    <property type="term" value="C:extracellular matrix"/>
    <property type="evidence" value="ECO:0007669"/>
    <property type="project" value="TreeGrafter"/>
</dbReference>
<dbReference type="PANTHER" id="PTHR24023:SF1095">
    <property type="entry name" value="EGF-LIKE DOMAIN-CONTAINING PROTEIN"/>
    <property type="match status" value="1"/>
</dbReference>
<dbReference type="GO" id="GO:0030198">
    <property type="term" value="P:extracellular matrix organization"/>
    <property type="evidence" value="ECO:0007669"/>
    <property type="project" value="TreeGrafter"/>
</dbReference>
<dbReference type="GO" id="GO:0030020">
    <property type="term" value="F:extracellular matrix structural constituent conferring tensile strength"/>
    <property type="evidence" value="ECO:0007669"/>
    <property type="project" value="TreeGrafter"/>
</dbReference>
<evidence type="ECO:0000256" key="1">
    <source>
        <dbReference type="SAM" id="MobiDB-lite"/>
    </source>
</evidence>
<organism evidence="2">
    <name type="scientific">viral metagenome</name>
    <dbReference type="NCBI Taxonomy" id="1070528"/>
    <lineage>
        <taxon>unclassified sequences</taxon>
        <taxon>metagenomes</taxon>
        <taxon>organismal metagenomes</taxon>
    </lineage>
</organism>
<feature type="compositionally biased region" description="Gly residues" evidence="1">
    <location>
        <begin position="258"/>
        <end position="267"/>
    </location>
</feature>
<dbReference type="PANTHER" id="PTHR24023">
    <property type="entry name" value="COLLAGEN ALPHA"/>
    <property type="match status" value="1"/>
</dbReference>
<reference evidence="2" key="1">
    <citation type="journal article" date="2020" name="Nature">
        <title>Giant virus diversity and host interactions through global metagenomics.</title>
        <authorList>
            <person name="Schulz F."/>
            <person name="Roux S."/>
            <person name="Paez-Espino D."/>
            <person name="Jungbluth S."/>
            <person name="Walsh D.A."/>
            <person name="Denef V.J."/>
            <person name="McMahon K.D."/>
            <person name="Konstantinidis K.T."/>
            <person name="Eloe-Fadrosh E.A."/>
            <person name="Kyrpides N.C."/>
            <person name="Woyke T."/>
        </authorList>
    </citation>
    <scope>NUCLEOTIDE SEQUENCE</scope>
    <source>
        <strain evidence="2">GVMAG-S-1062768-28</strain>
    </source>
</reference>
<dbReference type="Pfam" id="PF01391">
    <property type="entry name" value="Collagen"/>
    <property type="match status" value="1"/>
</dbReference>
<feature type="region of interest" description="Disordered" evidence="1">
    <location>
        <begin position="142"/>
        <end position="191"/>
    </location>
</feature>
<evidence type="ECO:0000313" key="2">
    <source>
        <dbReference type="EMBL" id="QHU08114.1"/>
    </source>
</evidence>
<dbReference type="AlphaFoldDB" id="A0A6C0JWK5"/>
<name>A0A6C0JWK5_9ZZZZ</name>
<feature type="compositionally biased region" description="Low complexity" evidence="1">
    <location>
        <begin position="268"/>
        <end position="284"/>
    </location>
</feature>
<protein>
    <submittedName>
        <fullName evidence="2">Uncharacterized protein</fullName>
    </submittedName>
</protein>
<feature type="region of interest" description="Disordered" evidence="1">
    <location>
        <begin position="203"/>
        <end position="284"/>
    </location>
</feature>
<sequence>MVCKGKCGMMCKCKIRAAFFTCEDDEHIKVQTYLGEPGTVGSTLTGQAELSISDGCCGGDNNLQFWTDGSVLLEATEGSARVQVETNNIFIGITGFTGSGSPPANVGVPAVGFGTVTGALSVWDPFLQMWLQVSGTGGFPGATGVQGATGSNGPQGADGPQGGVGPQGPVGADGVTGSTGPQGPAGVVGATGMPGVIGATGSMGATGSAGPQGSAGVTGSIGPTGMAGATGSAGPQGNAGPVGSMGSAGVDGATGATGPQGGAGPVGMTGSTGPQGPQGATGVAGATGITGASQVGIFITANTAPSANYLRANGQAISQATYPALFNQVGITPSFNPTLQTVLPTNLVDLAYATNGGASGIYVGIGSNQVYRSRDTNNWNRVPTAADVFSTAPTSIGFCSGLGMFVVANATTTVYTSVDSLNWNASPVGSDATVSFVACSPTTILVGGANDTDNGIQNVWSSVDGVAWTKQGITGSGFTISTLYYSPGMAGGTGSQFILGTSTGAIQVSPSGAGGTWTARASGVASQLNQFASGGTGSTGTIIGVGNAGVITASIDNGVSWLNKTYQTSSALSGISYNSNSNTWLADGASVIMTSPDGITGWATMVAINILTEAIFFGNGLYAKVGQSGLLATSSDLNTWTSQVSAVPTVNMVSGTYGVGTSGPRYVICGDVSGSGTIQSSPDAITWTRQTSNAGANILNYTTFYPTGTSGIFVTTGNAGKIITSPDGDTWTSRTSNLGTQVLGLAFNTNTIVAVAVGGQISSSQDGVTWTAQTSNTIKTLQSVAWNGSKFAAVGNVGTVVTSPDGTTWTKQSPVGVLNNATWNTITSDGITSFYAAQGDNTVFISNDGIGWTGYALPLSTQSRGIIWSNNQLVAYSFNNDIATSSNGKQWTMIQNKQGTETWNKSYYFPSLESTILTQTTAGITKTTDNISFTGQGSNTYNDIAYSVSQTKLVAVGNQGSIQTSIDGGSTWIQVFALSGSSQVVNLTSIAYSPSLNLYATVSNNAGIWTSPDGATWTQQIYTNLMMGNLPAASFQSIIWAAIPGIFVAVGGAGTIATSPDGITWTNRTANGSFGTFQQVVYNSSLSLFVIAGGASTTTMNNIYTSPDAITWTEIPSNWGDTLFKAIANLESNGFVIIGNANINLYSKDGITWNQVATDPQYTLSANTNIKALYSSVDKGAFYCNASGNSRSQIVGFVDGNTTLAFPVYCGDNTFSLNNLAYDSVNDVYVAVGANGIIARLPRSYNKSTQFVLPVAHNQFVKVL</sequence>
<dbReference type="InterPro" id="IPR050149">
    <property type="entry name" value="Collagen_superfamily"/>
</dbReference>
<dbReference type="SUPFAM" id="SSF110296">
    <property type="entry name" value="Oligoxyloglucan reducing end-specific cellobiohydrolase"/>
    <property type="match status" value="3"/>
</dbReference>
<dbReference type="InterPro" id="IPR008160">
    <property type="entry name" value="Collagen"/>
</dbReference>
<accession>A0A6C0JWK5</accession>
<proteinExistence type="predicted"/>
<dbReference type="EMBL" id="MN740694">
    <property type="protein sequence ID" value="QHU08114.1"/>
    <property type="molecule type" value="Genomic_DNA"/>
</dbReference>